<evidence type="ECO:0000256" key="10">
    <source>
        <dbReference type="ARBA" id="ARBA00048540"/>
    </source>
</evidence>
<dbReference type="AlphaFoldDB" id="A0A6J7P6T8"/>
<evidence type="ECO:0000256" key="5">
    <source>
        <dbReference type="ARBA" id="ARBA00022679"/>
    </source>
</evidence>
<dbReference type="GO" id="GO:0016740">
    <property type="term" value="F:transferase activity"/>
    <property type="evidence" value="ECO:0007669"/>
    <property type="project" value="UniProtKB-KW"/>
</dbReference>
<accession>A0A6J7P6T8</accession>
<dbReference type="InterPro" id="IPR003374">
    <property type="entry name" value="ApbE-like_sf"/>
</dbReference>
<evidence type="ECO:0000256" key="8">
    <source>
        <dbReference type="ARBA" id="ARBA00022842"/>
    </source>
</evidence>
<evidence type="ECO:0000256" key="3">
    <source>
        <dbReference type="ARBA" id="ARBA00016337"/>
    </source>
</evidence>
<keyword evidence="8" id="KW-0460">Magnesium</keyword>
<dbReference type="InterPro" id="IPR024932">
    <property type="entry name" value="ApbE"/>
</dbReference>
<evidence type="ECO:0000256" key="9">
    <source>
        <dbReference type="ARBA" id="ARBA00031306"/>
    </source>
</evidence>
<keyword evidence="7" id="KW-0274">FAD</keyword>
<dbReference type="PANTHER" id="PTHR30040">
    <property type="entry name" value="THIAMINE BIOSYNTHESIS LIPOPROTEIN APBE"/>
    <property type="match status" value="1"/>
</dbReference>
<dbReference type="GO" id="GO:0046872">
    <property type="term" value="F:metal ion binding"/>
    <property type="evidence" value="ECO:0007669"/>
    <property type="project" value="UniProtKB-KW"/>
</dbReference>
<dbReference type="EMBL" id="CAFBOU010000108">
    <property type="protein sequence ID" value="CAB4998522.1"/>
    <property type="molecule type" value="Genomic_DNA"/>
</dbReference>
<organism evidence="11">
    <name type="scientific">freshwater metagenome</name>
    <dbReference type="NCBI Taxonomy" id="449393"/>
    <lineage>
        <taxon>unclassified sequences</taxon>
        <taxon>metagenomes</taxon>
        <taxon>ecological metagenomes</taxon>
    </lineage>
</organism>
<protein>
    <recommendedName>
        <fullName evidence="3">FAD:protein FMN transferase</fullName>
        <ecNumber evidence="2">2.7.1.180</ecNumber>
    </recommendedName>
    <alternativeName>
        <fullName evidence="9">Flavin transferase</fullName>
    </alternativeName>
</protein>
<gene>
    <name evidence="11" type="ORF">UFOPK4010_01036</name>
</gene>
<evidence type="ECO:0000256" key="4">
    <source>
        <dbReference type="ARBA" id="ARBA00022630"/>
    </source>
</evidence>
<dbReference type="PANTHER" id="PTHR30040:SF2">
    <property type="entry name" value="FAD:PROTEIN FMN TRANSFERASE"/>
    <property type="match status" value="1"/>
</dbReference>
<sequence>MVRKRYEIHVWGTVLFLDLASTSIDEVELDIAVETVKRFVYEVDEVFSTYKEGSFVSRLRRGEISIEECPADLQEVWHLCAVARDLTGGAFDPWAVSGGFDPSGYVKGWAADRVAQILALAGCEHVQVNAAGDLTLRGGVNEKGVVGPWKIGVVNPDNRQEVLRIFEINDGAIATSGTYERGAHIFDPATGTIAIGAKSATVLGPDGGLTDALATALMVEGEDGAGWFAQPELAEYSAWVIDRHSGGAWGVGPAVL</sequence>
<evidence type="ECO:0000256" key="2">
    <source>
        <dbReference type="ARBA" id="ARBA00011955"/>
    </source>
</evidence>
<dbReference type="EC" id="2.7.1.180" evidence="2"/>
<name>A0A6J7P6T8_9ZZZZ</name>
<keyword evidence="6" id="KW-0479">Metal-binding</keyword>
<evidence type="ECO:0000256" key="1">
    <source>
        <dbReference type="ARBA" id="ARBA00001946"/>
    </source>
</evidence>
<comment type="cofactor">
    <cofactor evidence="1">
        <name>Mg(2+)</name>
        <dbReference type="ChEBI" id="CHEBI:18420"/>
    </cofactor>
</comment>
<dbReference type="SUPFAM" id="SSF143631">
    <property type="entry name" value="ApbE-like"/>
    <property type="match status" value="1"/>
</dbReference>
<evidence type="ECO:0000313" key="11">
    <source>
        <dbReference type="EMBL" id="CAB4998522.1"/>
    </source>
</evidence>
<dbReference type="Pfam" id="PF02424">
    <property type="entry name" value="ApbE"/>
    <property type="match status" value="1"/>
</dbReference>
<reference evidence="11" key="1">
    <citation type="submission" date="2020-05" db="EMBL/GenBank/DDBJ databases">
        <authorList>
            <person name="Chiriac C."/>
            <person name="Salcher M."/>
            <person name="Ghai R."/>
            <person name="Kavagutti S V."/>
        </authorList>
    </citation>
    <scope>NUCLEOTIDE SEQUENCE</scope>
</reference>
<dbReference type="Gene3D" id="3.10.520.10">
    <property type="entry name" value="ApbE-like domains"/>
    <property type="match status" value="2"/>
</dbReference>
<keyword evidence="4" id="KW-0285">Flavoprotein</keyword>
<proteinExistence type="predicted"/>
<comment type="catalytic activity">
    <reaction evidence="10">
        <text>L-threonyl-[protein] + FAD = FMN-L-threonyl-[protein] + AMP + H(+)</text>
        <dbReference type="Rhea" id="RHEA:36847"/>
        <dbReference type="Rhea" id="RHEA-COMP:11060"/>
        <dbReference type="Rhea" id="RHEA-COMP:11061"/>
        <dbReference type="ChEBI" id="CHEBI:15378"/>
        <dbReference type="ChEBI" id="CHEBI:30013"/>
        <dbReference type="ChEBI" id="CHEBI:57692"/>
        <dbReference type="ChEBI" id="CHEBI:74257"/>
        <dbReference type="ChEBI" id="CHEBI:456215"/>
        <dbReference type="EC" id="2.7.1.180"/>
    </reaction>
</comment>
<evidence type="ECO:0000256" key="7">
    <source>
        <dbReference type="ARBA" id="ARBA00022827"/>
    </source>
</evidence>
<keyword evidence="5" id="KW-0808">Transferase</keyword>
<evidence type="ECO:0000256" key="6">
    <source>
        <dbReference type="ARBA" id="ARBA00022723"/>
    </source>
</evidence>